<proteinExistence type="predicted"/>
<dbReference type="Gene3D" id="1.10.3210.10">
    <property type="entry name" value="Hypothetical protein af1432"/>
    <property type="match status" value="1"/>
</dbReference>
<keyword evidence="2" id="KW-0732">Signal</keyword>
<dbReference type="PROSITE" id="PS51832">
    <property type="entry name" value="HD_GYP"/>
    <property type="match status" value="1"/>
</dbReference>
<name>A0A090I694_9GAMM</name>
<dbReference type="SUPFAM" id="SSF109604">
    <property type="entry name" value="HD-domain/PDEase-like"/>
    <property type="match status" value="1"/>
</dbReference>
<dbReference type="GeneID" id="28542816"/>
<dbReference type="OrthoDB" id="6210373at2"/>
<dbReference type="InterPro" id="IPR003607">
    <property type="entry name" value="HD/PDEase_dom"/>
</dbReference>
<keyword evidence="5" id="KW-1185">Reference proteome</keyword>
<feature type="domain" description="HD-GYP" evidence="3">
    <location>
        <begin position="387"/>
        <end position="584"/>
    </location>
</feature>
<dbReference type="EMBL" id="LN554847">
    <property type="protein sequence ID" value="CED57205.1"/>
    <property type="molecule type" value="Genomic_DNA"/>
</dbReference>
<dbReference type="SMART" id="SM00471">
    <property type="entry name" value="HDc"/>
    <property type="match status" value="1"/>
</dbReference>
<keyword evidence="1" id="KW-0472">Membrane</keyword>
<evidence type="ECO:0000256" key="2">
    <source>
        <dbReference type="SAM" id="SignalP"/>
    </source>
</evidence>
<dbReference type="PANTHER" id="PTHR45228:SF9">
    <property type="entry name" value="3'3'-CGAMP-SPECIFIC PHOSPHODIESTERASE 2"/>
    <property type="match status" value="1"/>
</dbReference>
<dbReference type="HOGENOM" id="CLU_033333_1_0_6"/>
<keyword evidence="1" id="KW-0812">Transmembrane</keyword>
<organism evidence="4 5">
    <name type="scientific">Aliivibrio wodanis</name>
    <dbReference type="NCBI Taxonomy" id="80852"/>
    <lineage>
        <taxon>Bacteria</taxon>
        <taxon>Pseudomonadati</taxon>
        <taxon>Pseudomonadota</taxon>
        <taxon>Gammaproteobacteria</taxon>
        <taxon>Vibrionales</taxon>
        <taxon>Vibrionaceae</taxon>
        <taxon>Aliivibrio</taxon>
    </lineage>
</organism>
<sequence length="584" mass="66962">MRYYFSLVLCLSFSFISTVSFSQSINVEKPINILVLHSYSPSYQWTMNIEEGIKDAIKNTDQRIRLSVEFMDSKRVDSEIYKQNFIKLLSYKYPADYFDAIIVSDDNGINFLIDNADNLYPNIPIVAVGINNLSIDLKTLEERTLVYYERDHIATNLALAQSLFPNVDTVYLLSDNSLTSQLIRRHFLKEAKRFPDLKVTIISNQSLSEAASFLSSASKNSVAFLTHYNTELEFGLYFDYETVASVLSKNSAVPIFVFWEHYIGYGVLGGYVNRSYSLGIQSVLSLSQKLDFTINEIASDFPRSWESYVFDFNAVDKFNLRQEDLPYASSMMNEPHSYLYENRNIITVIALLIAMMLGIIITQSIAILRKKELNENKSQILALQNKTLSVQKEMIEVLGEAIETRSGETGNHVRRVAKMSLLLGKIYGLPKSDYELIEVISPMHDVGKIGITEAILDKPGRLTQEERKIIETHTLIGYKLLMSGDGEIMHFAARIALEHHERWDGKGYPKQLSKDDIHIFARITAITDVFDALMSRRCYKEPWSLDKVIELFNRECGKQFDPKLCQLFLDNIQCFVDIRNEYPD</sequence>
<dbReference type="InterPro" id="IPR052020">
    <property type="entry name" value="Cyclic_di-GMP/3'3'-cGAMP_PDE"/>
</dbReference>
<accession>A0A090I694</accession>
<feature type="transmembrane region" description="Helical" evidence="1">
    <location>
        <begin position="345"/>
        <end position="368"/>
    </location>
</feature>
<evidence type="ECO:0000313" key="4">
    <source>
        <dbReference type="EMBL" id="CED57205.1"/>
    </source>
</evidence>
<dbReference type="Proteomes" id="UP000032427">
    <property type="component" value="Chromosome 2"/>
</dbReference>
<feature type="chain" id="PRO_5001857184" evidence="2">
    <location>
        <begin position="23"/>
        <end position="584"/>
    </location>
</feature>
<evidence type="ECO:0000256" key="1">
    <source>
        <dbReference type="SAM" id="Phobius"/>
    </source>
</evidence>
<feature type="signal peptide" evidence="2">
    <location>
        <begin position="1"/>
        <end position="22"/>
    </location>
</feature>
<dbReference type="PATRIC" id="fig|80852.17.peg.3337"/>
<dbReference type="STRING" id="80852.AWOD_II_0565"/>
<gene>
    <name evidence="4" type="ORF">AWOD_II_0565</name>
</gene>
<reference evidence="5" key="1">
    <citation type="submission" date="2014-09" db="EMBL/GenBank/DDBJ databases">
        <authorList>
            <person name="Hjerde E."/>
        </authorList>
    </citation>
    <scope>NUCLEOTIDE SEQUENCE [LARGE SCALE GENOMIC DNA]</scope>
    <source>
        <strain evidence="5">06/09/139</strain>
    </source>
</reference>
<dbReference type="GO" id="GO:0008081">
    <property type="term" value="F:phosphoric diester hydrolase activity"/>
    <property type="evidence" value="ECO:0007669"/>
    <property type="project" value="UniProtKB-ARBA"/>
</dbReference>
<dbReference type="Pfam" id="PF13487">
    <property type="entry name" value="HD_5"/>
    <property type="match status" value="1"/>
</dbReference>
<protein>
    <submittedName>
        <fullName evidence="4">Putative membrane associated signaling protein</fullName>
    </submittedName>
</protein>
<dbReference type="AlphaFoldDB" id="A0A090I694"/>
<evidence type="ECO:0000313" key="5">
    <source>
        <dbReference type="Proteomes" id="UP000032427"/>
    </source>
</evidence>
<dbReference type="PANTHER" id="PTHR45228">
    <property type="entry name" value="CYCLIC DI-GMP PHOSPHODIESTERASE TM_0186-RELATED"/>
    <property type="match status" value="1"/>
</dbReference>
<evidence type="ECO:0000259" key="3">
    <source>
        <dbReference type="PROSITE" id="PS51832"/>
    </source>
</evidence>
<dbReference type="CDD" id="cd00077">
    <property type="entry name" value="HDc"/>
    <property type="match status" value="1"/>
</dbReference>
<dbReference type="InterPro" id="IPR037522">
    <property type="entry name" value="HD_GYP_dom"/>
</dbReference>
<dbReference type="KEGG" id="awd:AWOD_II_0565"/>
<keyword evidence="1" id="KW-1133">Transmembrane helix</keyword>